<dbReference type="SMART" id="SM00248">
    <property type="entry name" value="ANK"/>
    <property type="match status" value="4"/>
</dbReference>
<evidence type="ECO:0000313" key="5">
    <source>
        <dbReference type="Proteomes" id="UP001183777"/>
    </source>
</evidence>
<sequence length="357" mass="37476">MKNEPAGDAHSLFEALYEGDSAVVRALRAGASAEARDEDGTSALYLASVQDLPGTVRLLLAAGADPDRPSGPDEGDLPLCGAACGGHTEVVEALLAAGADPDLREDLGFTALRWAAGLGHARIAELLLDQGADPGLPGPRDEPPLVVAARRGSLPTVRVLLRHRAPGLAQALETARRMLTVDVEKELLRSLEALHGPGHESAVRRTPVPGGVLVTVELLRDGTPFAGQDQETGHGAIATLLEEELGLHAPFEELAARALRGRDPGLDDWRETVRVLRLRGDEETFQAAAAWAAGADPLRQMLGAQVLARLGFRGEEKPFAARAVPLLRILARDAVDPAAAEAATRAIDAYAPHAAAP</sequence>
<dbReference type="PANTHER" id="PTHR24166">
    <property type="entry name" value="ROLLING PEBBLES, ISOFORM B"/>
    <property type="match status" value="1"/>
</dbReference>
<dbReference type="InterPro" id="IPR002110">
    <property type="entry name" value="Ankyrin_rpt"/>
</dbReference>
<dbReference type="SUPFAM" id="SSF48403">
    <property type="entry name" value="Ankyrin repeat"/>
    <property type="match status" value="1"/>
</dbReference>
<evidence type="ECO:0000256" key="1">
    <source>
        <dbReference type="ARBA" id="ARBA00022737"/>
    </source>
</evidence>
<dbReference type="InterPro" id="IPR050889">
    <property type="entry name" value="Dendritic_Spine_Reg/Scaffold"/>
</dbReference>
<accession>A0ABU2RRX4</accession>
<keyword evidence="1" id="KW-0677">Repeat</keyword>
<dbReference type="Proteomes" id="UP001183777">
    <property type="component" value="Unassembled WGS sequence"/>
</dbReference>
<dbReference type="RefSeq" id="WP_311658542.1">
    <property type="nucleotide sequence ID" value="NZ_JAVREX010000009.1"/>
</dbReference>
<dbReference type="InterPro" id="IPR036770">
    <property type="entry name" value="Ankyrin_rpt-contain_sf"/>
</dbReference>
<protein>
    <submittedName>
        <fullName evidence="4">Ankyrin repeat domain-containing protein</fullName>
    </submittedName>
</protein>
<dbReference type="Gene3D" id="1.25.40.20">
    <property type="entry name" value="Ankyrin repeat-containing domain"/>
    <property type="match status" value="1"/>
</dbReference>
<dbReference type="Pfam" id="PF12796">
    <property type="entry name" value="Ank_2"/>
    <property type="match status" value="1"/>
</dbReference>
<organism evidence="4 5">
    <name type="scientific">Streptomyces salyersiae</name>
    <dbReference type="NCBI Taxonomy" id="3075530"/>
    <lineage>
        <taxon>Bacteria</taxon>
        <taxon>Bacillati</taxon>
        <taxon>Actinomycetota</taxon>
        <taxon>Actinomycetes</taxon>
        <taxon>Kitasatosporales</taxon>
        <taxon>Streptomycetaceae</taxon>
        <taxon>Streptomyces</taxon>
    </lineage>
</organism>
<feature type="repeat" description="ANK" evidence="3">
    <location>
        <begin position="39"/>
        <end position="71"/>
    </location>
</feature>
<dbReference type="PANTHER" id="PTHR24166:SF48">
    <property type="entry name" value="PROTEIN VAPYRIN"/>
    <property type="match status" value="1"/>
</dbReference>
<dbReference type="PROSITE" id="PS50297">
    <property type="entry name" value="ANK_REP_REGION"/>
    <property type="match status" value="3"/>
</dbReference>
<evidence type="ECO:0000313" key="4">
    <source>
        <dbReference type="EMBL" id="MDT0430094.1"/>
    </source>
</evidence>
<evidence type="ECO:0000256" key="3">
    <source>
        <dbReference type="PROSITE-ProRule" id="PRU00023"/>
    </source>
</evidence>
<keyword evidence="2 3" id="KW-0040">ANK repeat</keyword>
<comment type="caution">
    <text evidence="4">The sequence shown here is derived from an EMBL/GenBank/DDBJ whole genome shotgun (WGS) entry which is preliminary data.</text>
</comment>
<dbReference type="EMBL" id="JAVREX010000009">
    <property type="protein sequence ID" value="MDT0430094.1"/>
    <property type="molecule type" value="Genomic_DNA"/>
</dbReference>
<dbReference type="InterPro" id="IPR011989">
    <property type="entry name" value="ARM-like"/>
</dbReference>
<feature type="repeat" description="ANK" evidence="3">
    <location>
        <begin position="107"/>
        <end position="139"/>
    </location>
</feature>
<gene>
    <name evidence="4" type="ORF">RM649_20915</name>
</gene>
<feature type="repeat" description="ANK" evidence="3">
    <location>
        <begin position="74"/>
        <end position="106"/>
    </location>
</feature>
<reference evidence="5" key="1">
    <citation type="submission" date="2023-07" db="EMBL/GenBank/DDBJ databases">
        <title>30 novel species of actinomycetes from the DSMZ collection.</title>
        <authorList>
            <person name="Nouioui I."/>
        </authorList>
    </citation>
    <scope>NUCLEOTIDE SEQUENCE [LARGE SCALE GENOMIC DNA]</scope>
    <source>
        <strain evidence="5">DSM 41770</strain>
    </source>
</reference>
<proteinExistence type="predicted"/>
<keyword evidence="5" id="KW-1185">Reference proteome</keyword>
<name>A0ABU2RRX4_9ACTN</name>
<evidence type="ECO:0000256" key="2">
    <source>
        <dbReference type="ARBA" id="ARBA00023043"/>
    </source>
</evidence>
<dbReference type="Gene3D" id="1.25.10.10">
    <property type="entry name" value="Leucine-rich Repeat Variant"/>
    <property type="match status" value="1"/>
</dbReference>
<dbReference type="PROSITE" id="PS50088">
    <property type="entry name" value="ANK_REPEAT"/>
    <property type="match status" value="3"/>
</dbReference>